<comment type="caution">
    <text evidence="9">The sequence shown here is derived from an EMBL/GenBank/DDBJ whole genome shotgun (WGS) entry which is preliminary data.</text>
</comment>
<dbReference type="Pfam" id="PF16854">
    <property type="entry name" value="VPS53_C"/>
    <property type="match status" value="1"/>
</dbReference>
<dbReference type="Proteomes" id="UP000467841">
    <property type="component" value="Unassembled WGS sequence"/>
</dbReference>
<dbReference type="PANTHER" id="PTHR12820:SF0">
    <property type="entry name" value="VACUOLAR PROTEIN SORTING-ASSOCIATED PROTEIN 53 HOMOLOG"/>
    <property type="match status" value="1"/>
</dbReference>
<evidence type="ECO:0000313" key="10">
    <source>
        <dbReference type="Proteomes" id="UP000467841"/>
    </source>
</evidence>
<dbReference type="EMBL" id="CACVBM020001496">
    <property type="protein sequence ID" value="CAA7052317.1"/>
    <property type="molecule type" value="Genomic_DNA"/>
</dbReference>
<dbReference type="InterPro" id="IPR038260">
    <property type="entry name" value="Vps53_C_sf"/>
</dbReference>
<proteinExistence type="inferred from homology"/>
<evidence type="ECO:0000313" key="9">
    <source>
        <dbReference type="EMBL" id="CAA7052317.1"/>
    </source>
</evidence>
<evidence type="ECO:0000256" key="1">
    <source>
        <dbReference type="ARBA" id="ARBA00004150"/>
    </source>
</evidence>
<evidence type="ECO:0000256" key="4">
    <source>
        <dbReference type="ARBA" id="ARBA00022753"/>
    </source>
</evidence>
<evidence type="ECO:0000256" key="2">
    <source>
        <dbReference type="ARBA" id="ARBA00004481"/>
    </source>
</evidence>
<feature type="domain" description="Vps53 N-terminal" evidence="7">
    <location>
        <begin position="239"/>
        <end position="319"/>
    </location>
</feature>
<feature type="domain" description="Vps53 N-terminal" evidence="7">
    <location>
        <begin position="41"/>
        <end position="237"/>
    </location>
</feature>
<keyword evidence="10" id="KW-1185">Reference proteome</keyword>
<accession>A0A6D2KK84</accession>
<dbReference type="Gene3D" id="1.10.357.110">
    <property type="entry name" value="Vacuolar protein sorting-associated protein 53, C-terminus"/>
    <property type="match status" value="1"/>
</dbReference>
<keyword evidence="6" id="KW-0472">Membrane</keyword>
<dbReference type="InterPro" id="IPR031745">
    <property type="entry name" value="Vps53_C"/>
</dbReference>
<name>A0A6D2KK84_9BRAS</name>
<dbReference type="GO" id="GO:0042147">
    <property type="term" value="P:retrograde transport, endosome to Golgi"/>
    <property type="evidence" value="ECO:0007669"/>
    <property type="project" value="InterPro"/>
</dbReference>
<dbReference type="GO" id="GO:0005829">
    <property type="term" value="C:cytosol"/>
    <property type="evidence" value="ECO:0007669"/>
    <property type="project" value="GOC"/>
</dbReference>
<dbReference type="AlphaFoldDB" id="A0A6D2KK84"/>
<evidence type="ECO:0000256" key="3">
    <source>
        <dbReference type="ARBA" id="ARBA00008628"/>
    </source>
</evidence>
<reference evidence="9" key="1">
    <citation type="submission" date="2020-01" db="EMBL/GenBank/DDBJ databases">
        <authorList>
            <person name="Mishra B."/>
        </authorList>
    </citation>
    <scope>NUCLEOTIDE SEQUENCE [LARGE SCALE GENOMIC DNA]</scope>
</reference>
<keyword evidence="5" id="KW-0333">Golgi apparatus</keyword>
<dbReference type="PANTHER" id="PTHR12820">
    <property type="entry name" value="VACUOLAR SORTING PROTEIN 53"/>
    <property type="match status" value="1"/>
</dbReference>
<sequence length="629" mass="70842">MDKSSGLEFLPAEAYLRGVEPLMQNFHSETRRFDDTIVAAIRRQELSHKLHSEIRRVDATILAAIRQQRYSGSKAKDDLAGATRSAEELSHTVQEIKSKADKVKAMVQETCCDINKLDFAIKNITMVITPLQRLTVVVSAVAQLQVMASERQYKKAASLLEAVNQLCNHIEANMDLPNIKEVREKIKNIKQFLKSQVFYDFSSLGTVAKAEETNLLEMLSDSCLVVDALDPSVREELELERTLKFEKELENKLGKGEHNRHNVSEIRMEHVEKSASNQESKENINFRGIISSCFEPYLTPYIEGEENELMRCLENFVQVFQRVLKAYAAKLIFKLSKEGTRKQIIKVSEIDEKVICYIVRSAEFCHKTSGDLAEEVSTIIDPHYAESVDMSEVQDDFSSVITKGLLTLVRRMETKFDTEMAATKLVPWGTPESVGDHSNYVNGINTILNKSIPVVGEILSPVYFQFFMEKLASSLGLRFYANIFRCRQISETSAQQMLLDTQAMEMILLNVPFLDKQSASGASYSEFVKHQMNRAVAVLKVLLSPIDSVADTYSKLFPNGTAMDLEGILELKGLKKADEQSIADDGPKTTQPSVAAIEFIANREDVLARAATSGYIKFIDRPLRKLFKA</sequence>
<evidence type="ECO:0008006" key="11">
    <source>
        <dbReference type="Google" id="ProtNLM"/>
    </source>
</evidence>
<feature type="domain" description="Vps53 C-terminal" evidence="8">
    <location>
        <begin position="496"/>
        <end position="574"/>
    </location>
</feature>
<dbReference type="GO" id="GO:0010008">
    <property type="term" value="C:endosome membrane"/>
    <property type="evidence" value="ECO:0007669"/>
    <property type="project" value="UniProtKB-SubCell"/>
</dbReference>
<keyword evidence="4" id="KW-0967">Endosome</keyword>
<dbReference type="Pfam" id="PF04100">
    <property type="entry name" value="Vps53_N"/>
    <property type="match status" value="2"/>
</dbReference>
<protein>
    <recommendedName>
        <fullName evidence="11">Vps53 N-terminal domain-containing protein</fullName>
    </recommendedName>
</protein>
<comment type="subcellular location">
    <subcellularLocation>
        <location evidence="2">Endosome membrane</location>
        <topology evidence="2">Peripheral membrane protein</topology>
    </subcellularLocation>
    <subcellularLocation>
        <location evidence="1">Golgi apparatus</location>
        <location evidence="1">trans-Golgi network membrane</location>
        <topology evidence="1">Peripheral membrane protein</topology>
    </subcellularLocation>
</comment>
<dbReference type="InterPro" id="IPR039766">
    <property type="entry name" value="Vps53"/>
</dbReference>
<gene>
    <name evidence="9" type="ORF">MERR_LOCUS39552</name>
</gene>
<evidence type="ECO:0000259" key="8">
    <source>
        <dbReference type="Pfam" id="PF16854"/>
    </source>
</evidence>
<evidence type="ECO:0000256" key="5">
    <source>
        <dbReference type="ARBA" id="ARBA00023034"/>
    </source>
</evidence>
<evidence type="ECO:0000256" key="6">
    <source>
        <dbReference type="ARBA" id="ARBA00023136"/>
    </source>
</evidence>
<evidence type="ECO:0000259" key="7">
    <source>
        <dbReference type="Pfam" id="PF04100"/>
    </source>
</evidence>
<dbReference type="OrthoDB" id="10261632at2759"/>
<organism evidence="9 10">
    <name type="scientific">Microthlaspi erraticum</name>
    <dbReference type="NCBI Taxonomy" id="1685480"/>
    <lineage>
        <taxon>Eukaryota</taxon>
        <taxon>Viridiplantae</taxon>
        <taxon>Streptophyta</taxon>
        <taxon>Embryophyta</taxon>
        <taxon>Tracheophyta</taxon>
        <taxon>Spermatophyta</taxon>
        <taxon>Magnoliopsida</taxon>
        <taxon>eudicotyledons</taxon>
        <taxon>Gunneridae</taxon>
        <taxon>Pentapetalae</taxon>
        <taxon>rosids</taxon>
        <taxon>malvids</taxon>
        <taxon>Brassicales</taxon>
        <taxon>Brassicaceae</taxon>
        <taxon>Coluteocarpeae</taxon>
        <taxon>Microthlaspi</taxon>
    </lineage>
</organism>
<comment type="similarity">
    <text evidence="3">Belongs to the VPS53 family.</text>
</comment>
<dbReference type="InterPro" id="IPR007234">
    <property type="entry name" value="Vps53_N"/>
</dbReference>
<dbReference type="GO" id="GO:0000938">
    <property type="term" value="C:GARP complex"/>
    <property type="evidence" value="ECO:0007669"/>
    <property type="project" value="InterPro"/>
</dbReference>